<reference evidence="3" key="1">
    <citation type="journal article" date="2019" name="Environ. Microbiol.">
        <title>Fungal ecological strategies reflected in gene transcription - a case study of two litter decomposers.</title>
        <authorList>
            <person name="Barbi F."/>
            <person name="Kohler A."/>
            <person name="Barry K."/>
            <person name="Baskaran P."/>
            <person name="Daum C."/>
            <person name="Fauchery L."/>
            <person name="Ihrmark K."/>
            <person name="Kuo A."/>
            <person name="LaButti K."/>
            <person name="Lipzen A."/>
            <person name="Morin E."/>
            <person name="Grigoriev I.V."/>
            <person name="Henrissat B."/>
            <person name="Lindahl B."/>
            <person name="Martin F."/>
        </authorList>
    </citation>
    <scope>NUCLEOTIDE SEQUENCE</scope>
    <source>
        <strain evidence="3">JB14</strain>
    </source>
</reference>
<sequence length="137" mass="14878">MGLAPLCYSTIELIFDVHKYLDVDNSGTNEECITNNESSWVPLAKWLRANGRQAETKGGNVASCVTFMCQQIAYQAHSSGDQSSLALLDGRNFYLTYVLFYDYGEAPTQTGTTWTDILLASSCMPPAAGVQSSSTGQ</sequence>
<gene>
    <name evidence="3" type="ORF">BT96DRAFT_1002385</name>
</gene>
<organism evidence="3 4">
    <name type="scientific">Gymnopus androsaceus JB14</name>
    <dbReference type="NCBI Taxonomy" id="1447944"/>
    <lineage>
        <taxon>Eukaryota</taxon>
        <taxon>Fungi</taxon>
        <taxon>Dikarya</taxon>
        <taxon>Basidiomycota</taxon>
        <taxon>Agaricomycotina</taxon>
        <taxon>Agaricomycetes</taxon>
        <taxon>Agaricomycetidae</taxon>
        <taxon>Agaricales</taxon>
        <taxon>Marasmiineae</taxon>
        <taxon>Omphalotaceae</taxon>
        <taxon>Gymnopus</taxon>
    </lineage>
</organism>
<name>A0A6A4GX36_9AGAR</name>
<evidence type="ECO:0000313" key="3">
    <source>
        <dbReference type="EMBL" id="KAE9390311.1"/>
    </source>
</evidence>
<protein>
    <recommendedName>
        <fullName evidence="2">cellulase</fullName>
        <ecNumber evidence="2">3.2.1.4</ecNumber>
    </recommendedName>
</protein>
<comment type="catalytic activity">
    <reaction evidence="1">
        <text>Endohydrolysis of (1-&gt;4)-beta-D-glucosidic linkages in cellulose, lichenin and cereal beta-D-glucans.</text>
        <dbReference type="EC" id="3.2.1.4"/>
    </reaction>
</comment>
<proteinExistence type="predicted"/>
<keyword evidence="4" id="KW-1185">Reference proteome</keyword>
<dbReference type="PANTHER" id="PTHR34142:SF5">
    <property type="entry name" value="CBM1 DOMAIN-CONTAINING PROTEIN"/>
    <property type="match status" value="1"/>
</dbReference>
<dbReference type="GO" id="GO:0009251">
    <property type="term" value="P:glucan catabolic process"/>
    <property type="evidence" value="ECO:0007669"/>
    <property type="project" value="TreeGrafter"/>
</dbReference>
<dbReference type="PANTHER" id="PTHR34142">
    <property type="entry name" value="ENDO-BETA-1,4-GLUCANASE A"/>
    <property type="match status" value="1"/>
</dbReference>
<accession>A0A6A4GX36</accession>
<evidence type="ECO:0000256" key="2">
    <source>
        <dbReference type="ARBA" id="ARBA00012601"/>
    </source>
</evidence>
<dbReference type="Proteomes" id="UP000799118">
    <property type="component" value="Unassembled WGS sequence"/>
</dbReference>
<evidence type="ECO:0000313" key="4">
    <source>
        <dbReference type="Proteomes" id="UP000799118"/>
    </source>
</evidence>
<dbReference type="Gene3D" id="3.20.20.80">
    <property type="entry name" value="Glycosidases"/>
    <property type="match status" value="1"/>
</dbReference>
<dbReference type="OrthoDB" id="5823761at2759"/>
<dbReference type="GO" id="GO:0008810">
    <property type="term" value="F:cellulase activity"/>
    <property type="evidence" value="ECO:0007669"/>
    <property type="project" value="UniProtKB-EC"/>
</dbReference>
<dbReference type="AlphaFoldDB" id="A0A6A4GX36"/>
<dbReference type="EC" id="3.2.1.4" evidence="2"/>
<dbReference type="EMBL" id="ML769662">
    <property type="protein sequence ID" value="KAE9390311.1"/>
    <property type="molecule type" value="Genomic_DNA"/>
</dbReference>
<evidence type="ECO:0000256" key="1">
    <source>
        <dbReference type="ARBA" id="ARBA00000966"/>
    </source>
</evidence>